<dbReference type="Proteomes" id="UP000799778">
    <property type="component" value="Unassembled WGS sequence"/>
</dbReference>
<dbReference type="GeneID" id="54280118"/>
<feature type="compositionally biased region" description="Low complexity" evidence="1">
    <location>
        <begin position="12"/>
        <end position="25"/>
    </location>
</feature>
<accession>A0A6A5XF32</accession>
<organism evidence="2 3">
    <name type="scientific">Aaosphaeria arxii CBS 175.79</name>
    <dbReference type="NCBI Taxonomy" id="1450172"/>
    <lineage>
        <taxon>Eukaryota</taxon>
        <taxon>Fungi</taxon>
        <taxon>Dikarya</taxon>
        <taxon>Ascomycota</taxon>
        <taxon>Pezizomycotina</taxon>
        <taxon>Dothideomycetes</taxon>
        <taxon>Pleosporomycetidae</taxon>
        <taxon>Pleosporales</taxon>
        <taxon>Pleosporales incertae sedis</taxon>
        <taxon>Aaosphaeria</taxon>
    </lineage>
</organism>
<dbReference type="RefSeq" id="XP_033379800.1">
    <property type="nucleotide sequence ID" value="XM_033522721.1"/>
</dbReference>
<evidence type="ECO:0000313" key="2">
    <source>
        <dbReference type="EMBL" id="KAF2011461.1"/>
    </source>
</evidence>
<dbReference type="AlphaFoldDB" id="A0A6A5XF32"/>
<gene>
    <name evidence="2" type="ORF">BU24DRAFT_281536</name>
</gene>
<feature type="compositionally biased region" description="Polar residues" evidence="1">
    <location>
        <begin position="101"/>
        <end position="110"/>
    </location>
</feature>
<sequence length="116" mass="13297">MKDNTCVFVPDTTTHQHTTHPLPHTAQRHHTHPPFPSPYPTTPDTPTRLFNSLIHPITLTLHLPHPTSSYLLPHDSRNHTDRRACFIPSHPLPHHFIHSPLTGTSSDTKNLRQRQQ</sequence>
<evidence type="ECO:0000256" key="1">
    <source>
        <dbReference type="SAM" id="MobiDB-lite"/>
    </source>
</evidence>
<dbReference type="EMBL" id="ML978074">
    <property type="protein sequence ID" value="KAF2011461.1"/>
    <property type="molecule type" value="Genomic_DNA"/>
</dbReference>
<evidence type="ECO:0000313" key="3">
    <source>
        <dbReference type="Proteomes" id="UP000799778"/>
    </source>
</evidence>
<reference evidence="2" key="1">
    <citation type="journal article" date="2020" name="Stud. Mycol.">
        <title>101 Dothideomycetes genomes: a test case for predicting lifestyles and emergence of pathogens.</title>
        <authorList>
            <person name="Haridas S."/>
            <person name="Albert R."/>
            <person name="Binder M."/>
            <person name="Bloem J."/>
            <person name="Labutti K."/>
            <person name="Salamov A."/>
            <person name="Andreopoulos B."/>
            <person name="Baker S."/>
            <person name="Barry K."/>
            <person name="Bills G."/>
            <person name="Bluhm B."/>
            <person name="Cannon C."/>
            <person name="Castanera R."/>
            <person name="Culley D."/>
            <person name="Daum C."/>
            <person name="Ezra D."/>
            <person name="Gonzalez J."/>
            <person name="Henrissat B."/>
            <person name="Kuo A."/>
            <person name="Liang C."/>
            <person name="Lipzen A."/>
            <person name="Lutzoni F."/>
            <person name="Magnuson J."/>
            <person name="Mondo S."/>
            <person name="Nolan M."/>
            <person name="Ohm R."/>
            <person name="Pangilinan J."/>
            <person name="Park H.-J."/>
            <person name="Ramirez L."/>
            <person name="Alfaro M."/>
            <person name="Sun H."/>
            <person name="Tritt A."/>
            <person name="Yoshinaga Y."/>
            <person name="Zwiers L.-H."/>
            <person name="Turgeon B."/>
            <person name="Goodwin S."/>
            <person name="Spatafora J."/>
            <person name="Crous P."/>
            <person name="Grigoriev I."/>
        </authorList>
    </citation>
    <scope>NUCLEOTIDE SEQUENCE</scope>
    <source>
        <strain evidence="2">CBS 175.79</strain>
    </source>
</reference>
<feature type="region of interest" description="Disordered" evidence="1">
    <location>
        <begin position="97"/>
        <end position="116"/>
    </location>
</feature>
<protein>
    <submittedName>
        <fullName evidence="2">Uncharacterized protein</fullName>
    </submittedName>
</protein>
<keyword evidence="3" id="KW-1185">Reference proteome</keyword>
<feature type="region of interest" description="Disordered" evidence="1">
    <location>
        <begin position="1"/>
        <end position="37"/>
    </location>
</feature>
<proteinExistence type="predicted"/>
<name>A0A6A5XF32_9PLEO</name>